<dbReference type="NCBIfam" id="TIGR00594">
    <property type="entry name" value="polc"/>
    <property type="match status" value="1"/>
</dbReference>
<dbReference type="InterPro" id="IPR011708">
    <property type="entry name" value="DNA_pol3_alpha_NTPase_dom"/>
</dbReference>
<keyword evidence="6 13" id="KW-0548">Nucleotidyltransferase</keyword>
<dbReference type="AlphaFoldDB" id="A0A9D1IV27"/>
<dbReference type="Pfam" id="PF14579">
    <property type="entry name" value="HHH_6"/>
    <property type="match status" value="1"/>
</dbReference>
<evidence type="ECO:0000256" key="8">
    <source>
        <dbReference type="ARBA" id="ARBA00022932"/>
    </source>
</evidence>
<evidence type="ECO:0000256" key="10">
    <source>
        <dbReference type="ARBA" id="ARBA00049244"/>
    </source>
</evidence>
<feature type="domain" description="Polymerase/histidinol phosphatase N-terminal" evidence="12">
    <location>
        <begin position="5"/>
        <end position="72"/>
    </location>
</feature>
<dbReference type="Pfam" id="PF02811">
    <property type="entry name" value="PHP"/>
    <property type="match status" value="1"/>
</dbReference>
<dbReference type="InterPro" id="IPR040982">
    <property type="entry name" value="DNA_pol3_finger"/>
</dbReference>
<reference evidence="13" key="2">
    <citation type="journal article" date="2021" name="PeerJ">
        <title>Extensive microbial diversity within the chicken gut microbiome revealed by metagenomics and culture.</title>
        <authorList>
            <person name="Gilroy R."/>
            <person name="Ravi A."/>
            <person name="Getino M."/>
            <person name="Pursley I."/>
            <person name="Horton D.L."/>
            <person name="Alikhan N.F."/>
            <person name="Baker D."/>
            <person name="Gharbi K."/>
            <person name="Hall N."/>
            <person name="Watson M."/>
            <person name="Adriaenssens E.M."/>
            <person name="Foster-Nyarko E."/>
            <person name="Jarju S."/>
            <person name="Secka A."/>
            <person name="Antonio M."/>
            <person name="Oren A."/>
            <person name="Chaudhuri R.R."/>
            <person name="La Ragione R."/>
            <person name="Hildebrand F."/>
            <person name="Pallen M.J."/>
        </authorList>
    </citation>
    <scope>NUCLEOTIDE SEQUENCE</scope>
    <source>
        <strain evidence="13">4509</strain>
    </source>
</reference>
<dbReference type="PANTHER" id="PTHR32294:SF0">
    <property type="entry name" value="DNA POLYMERASE III SUBUNIT ALPHA"/>
    <property type="match status" value="1"/>
</dbReference>
<accession>A0A9D1IV27</accession>
<evidence type="ECO:0000313" key="13">
    <source>
        <dbReference type="EMBL" id="HIU42589.1"/>
    </source>
</evidence>
<dbReference type="GO" id="GO:0003676">
    <property type="term" value="F:nucleic acid binding"/>
    <property type="evidence" value="ECO:0007669"/>
    <property type="project" value="InterPro"/>
</dbReference>
<dbReference type="InterPro" id="IPR004365">
    <property type="entry name" value="NA-bd_OB_tRNA"/>
</dbReference>
<dbReference type="CDD" id="cd12113">
    <property type="entry name" value="PHP_PolIIIA_DnaE3"/>
    <property type="match status" value="1"/>
</dbReference>
<dbReference type="NCBIfam" id="NF004226">
    <property type="entry name" value="PRK05673.1"/>
    <property type="match status" value="1"/>
</dbReference>
<name>A0A9D1IV27_9FIRM</name>
<gene>
    <name evidence="13" type="ORF">IAD19_08590</name>
</gene>
<evidence type="ECO:0000256" key="6">
    <source>
        <dbReference type="ARBA" id="ARBA00022695"/>
    </source>
</evidence>
<organism evidence="13 14">
    <name type="scientific">Candidatus Egerieicola faecale</name>
    <dbReference type="NCBI Taxonomy" id="2840774"/>
    <lineage>
        <taxon>Bacteria</taxon>
        <taxon>Bacillati</taxon>
        <taxon>Bacillota</taxon>
        <taxon>Clostridia</taxon>
        <taxon>Eubacteriales</taxon>
        <taxon>Oscillospiraceae</taxon>
        <taxon>Oscillospiraceae incertae sedis</taxon>
        <taxon>Candidatus Egerieicola</taxon>
    </lineage>
</organism>
<dbReference type="Gene3D" id="1.10.150.870">
    <property type="match status" value="1"/>
</dbReference>
<dbReference type="Pfam" id="PF07733">
    <property type="entry name" value="DNA_pol3_alpha"/>
    <property type="match status" value="1"/>
</dbReference>
<dbReference type="InterPro" id="IPR016195">
    <property type="entry name" value="Pol/histidinol_Pase-like"/>
</dbReference>
<keyword evidence="5 13" id="KW-0808">Transferase</keyword>
<comment type="similarity">
    <text evidence="2">Belongs to the DNA polymerase type-C family. DnaE subfamily.</text>
</comment>
<protein>
    <recommendedName>
        <fullName evidence="4">DNA polymerase III subunit alpha</fullName>
        <ecNumber evidence="3">2.7.7.7</ecNumber>
    </recommendedName>
</protein>
<dbReference type="Gene3D" id="3.20.20.140">
    <property type="entry name" value="Metal-dependent hydrolases"/>
    <property type="match status" value="1"/>
</dbReference>
<dbReference type="InterPro" id="IPR004805">
    <property type="entry name" value="DnaE2/DnaE/PolC"/>
</dbReference>
<dbReference type="GO" id="GO:0008408">
    <property type="term" value="F:3'-5' exonuclease activity"/>
    <property type="evidence" value="ECO:0007669"/>
    <property type="project" value="InterPro"/>
</dbReference>
<evidence type="ECO:0000256" key="11">
    <source>
        <dbReference type="SAM" id="MobiDB-lite"/>
    </source>
</evidence>
<dbReference type="PANTHER" id="PTHR32294">
    <property type="entry name" value="DNA POLYMERASE III SUBUNIT ALPHA"/>
    <property type="match status" value="1"/>
</dbReference>
<dbReference type="NCBIfam" id="NF005298">
    <property type="entry name" value="PRK06826.1"/>
    <property type="match status" value="1"/>
</dbReference>
<evidence type="ECO:0000256" key="2">
    <source>
        <dbReference type="ARBA" id="ARBA00009496"/>
    </source>
</evidence>
<comment type="caution">
    <text evidence="13">The sequence shown here is derived from an EMBL/GenBank/DDBJ whole genome shotgun (WGS) entry which is preliminary data.</text>
</comment>
<reference evidence="13" key="1">
    <citation type="submission" date="2020-10" db="EMBL/GenBank/DDBJ databases">
        <authorList>
            <person name="Gilroy R."/>
        </authorList>
    </citation>
    <scope>NUCLEOTIDE SEQUENCE</scope>
    <source>
        <strain evidence="13">4509</strain>
    </source>
</reference>
<dbReference type="Gene3D" id="1.10.10.1600">
    <property type="entry name" value="Bacterial DNA polymerase III alpha subunit, thumb domain"/>
    <property type="match status" value="1"/>
</dbReference>
<keyword evidence="8" id="KW-0239">DNA-directed DNA polymerase</keyword>
<dbReference type="GO" id="GO:0003887">
    <property type="term" value="F:DNA-directed DNA polymerase activity"/>
    <property type="evidence" value="ECO:0007669"/>
    <property type="project" value="UniProtKB-KW"/>
</dbReference>
<dbReference type="GO" id="GO:0005737">
    <property type="term" value="C:cytoplasm"/>
    <property type="evidence" value="ECO:0007669"/>
    <property type="project" value="UniProtKB-SubCell"/>
</dbReference>
<keyword evidence="7" id="KW-0235">DNA replication</keyword>
<sequence>MTDFVHLHLHTEYSLLDGDCRIQRLPQRCKELGQSAVAITDHGCMNGAVEFYRACKQEGIQPIIGCEVYVAPRSHGDKVHGVDQNPFHLVLLCKNGVGYQNLIKLVSIANVEGFYQKPRIDHDLLLQYHEGLICLSACLSGELPRYLLAGQMDKARETVQFYHNLFGEDYFIELQDHGIQQQQRILPLLAQLAKEEGVELVATNDCHYLQKEEAVDQQVLVCIQTGSTVAEGSPLEFPTQEFYVKSGDEMKALLGEYPGAIENTVKIAARCRFDFEFGVTKLPYFQVPGEEDNETFFRRICKEGLERRYGFPPPKEAVDRLDYELGVITQMGYVDYYLIVWDFIRYARSQDIPVGPGRGSGAGSIAAYAIGITNIDPLRYQLLFERFLNPERVTMPDFDIDFCQKRRQEVIDYVTRRYGSDHVAQIVTFGTMAARGVIRDVGRVTGLSYQTCDRIAKMVPRKLGITIRQALEESKDLAALYHSDPQANSLLDTAMRLEGMPRHASTHAAAVVITRDPTDSYVPLQRNDDAIVTQYTMTTIEQLGLLKMDFLGLRNLTIIKECEDNIRKFQPDFSVEYLPEDDPQVYQMLSAGDSDGVFQLESAGIKRVLTQLKPTSLEDIIAVISLYRPGPMASIPTYVENRHHPEKIKYLHPLLEPILKVTNGCVVYQEQVMQICRSLAGYSYGRADLVRRAMAKKKHDVMEQERQYFLYGHQNPDGTQDCVGAVANGVSPEIANRIFDEMSDFASYAFNKSHAAAYAVVAYQTAYLKCHYRSIYMAALLTSVIGDTDKVTEYIAACREKGIQVLPPDVNQSEEGFVSLGKERISFGLLAIKNLGQGVIRQIVEQRTKHGPFTSLYDFCKRMQGSELNKRAVEGLILSGAFDSFPHNRRQMIQCYEKMLDHFRQLEGREAAGQLNLFSLGGVKQPEFPVPPAEEFSRQELLEREKETIGVYLSGHPLDRLEGVKLPVKVTPMASLVNREEEDLSRLDGKEFWVLGVIRQKQVKTTKNGAPMATLTLEDKTSSMEVLVFPRQYEPSARLLEENKIVLLQGSLSVREEEKPKLTAQKVVGEEQIPQYRPGQNSPPAAGRPKPAPQKGKLFLKFVDTKDWRIEVILPVLQKYPGACPVMLYFLSTKKYARYKQLQVDGSEELLIELVKLLGAENVAFQLGNS</sequence>
<dbReference type="SMART" id="SM00481">
    <property type="entry name" value="POLIIIAc"/>
    <property type="match status" value="1"/>
</dbReference>
<dbReference type="EMBL" id="DVMX01000162">
    <property type="protein sequence ID" value="HIU42589.1"/>
    <property type="molecule type" value="Genomic_DNA"/>
</dbReference>
<evidence type="ECO:0000256" key="1">
    <source>
        <dbReference type="ARBA" id="ARBA00004496"/>
    </source>
</evidence>
<dbReference type="GO" id="GO:0006260">
    <property type="term" value="P:DNA replication"/>
    <property type="evidence" value="ECO:0007669"/>
    <property type="project" value="UniProtKB-KW"/>
</dbReference>
<dbReference type="CDD" id="cd04485">
    <property type="entry name" value="DnaE_OBF"/>
    <property type="match status" value="1"/>
</dbReference>
<feature type="region of interest" description="Disordered" evidence="11">
    <location>
        <begin position="1069"/>
        <end position="1093"/>
    </location>
</feature>
<dbReference type="InterPro" id="IPR041931">
    <property type="entry name" value="DNA_pol3_alpha_thumb_dom"/>
</dbReference>
<evidence type="ECO:0000256" key="7">
    <source>
        <dbReference type="ARBA" id="ARBA00022705"/>
    </source>
</evidence>
<evidence type="ECO:0000256" key="3">
    <source>
        <dbReference type="ARBA" id="ARBA00012417"/>
    </source>
</evidence>
<evidence type="ECO:0000259" key="12">
    <source>
        <dbReference type="SMART" id="SM00481"/>
    </source>
</evidence>
<proteinExistence type="inferred from homology"/>
<dbReference type="Proteomes" id="UP000824082">
    <property type="component" value="Unassembled WGS sequence"/>
</dbReference>
<dbReference type="Pfam" id="PF01336">
    <property type="entry name" value="tRNA_anti-codon"/>
    <property type="match status" value="1"/>
</dbReference>
<dbReference type="SUPFAM" id="SSF89550">
    <property type="entry name" value="PHP domain-like"/>
    <property type="match status" value="1"/>
</dbReference>
<dbReference type="Pfam" id="PF17657">
    <property type="entry name" value="DNA_pol3_finger"/>
    <property type="match status" value="1"/>
</dbReference>
<evidence type="ECO:0000313" key="14">
    <source>
        <dbReference type="Proteomes" id="UP000824082"/>
    </source>
</evidence>
<evidence type="ECO:0000256" key="9">
    <source>
        <dbReference type="ARBA" id="ARBA00025611"/>
    </source>
</evidence>
<comment type="subcellular location">
    <subcellularLocation>
        <location evidence="1">Cytoplasm</location>
    </subcellularLocation>
</comment>
<comment type="function">
    <text evidence="9">DNA polymerase III is a complex, multichain enzyme responsible for most of the replicative synthesis in bacteria. This DNA polymerase also exhibits 3' to 5' exonuclease activity. The alpha chain is the DNA polymerase.</text>
</comment>
<dbReference type="InterPro" id="IPR003141">
    <property type="entry name" value="Pol/His_phosphatase_N"/>
</dbReference>
<evidence type="ECO:0000256" key="4">
    <source>
        <dbReference type="ARBA" id="ARBA00019114"/>
    </source>
</evidence>
<dbReference type="InterPro" id="IPR004013">
    <property type="entry name" value="PHP_dom"/>
</dbReference>
<dbReference type="InterPro" id="IPR029460">
    <property type="entry name" value="DNAPol_HHH"/>
</dbReference>
<evidence type="ECO:0000256" key="5">
    <source>
        <dbReference type="ARBA" id="ARBA00022679"/>
    </source>
</evidence>
<dbReference type="EC" id="2.7.7.7" evidence="3"/>
<comment type="catalytic activity">
    <reaction evidence="10">
        <text>DNA(n) + a 2'-deoxyribonucleoside 5'-triphosphate = DNA(n+1) + diphosphate</text>
        <dbReference type="Rhea" id="RHEA:22508"/>
        <dbReference type="Rhea" id="RHEA-COMP:17339"/>
        <dbReference type="Rhea" id="RHEA-COMP:17340"/>
        <dbReference type="ChEBI" id="CHEBI:33019"/>
        <dbReference type="ChEBI" id="CHEBI:61560"/>
        <dbReference type="ChEBI" id="CHEBI:173112"/>
        <dbReference type="EC" id="2.7.7.7"/>
    </reaction>
</comment>